<dbReference type="Pfam" id="PF00079">
    <property type="entry name" value="Serpin"/>
    <property type="match status" value="2"/>
</dbReference>
<comment type="similarity">
    <text evidence="3">Belongs to the serpin family.</text>
</comment>
<evidence type="ECO:0000256" key="2">
    <source>
        <dbReference type="ARBA" id="ARBA00022900"/>
    </source>
</evidence>
<dbReference type="EMBL" id="CAQQ02009111">
    <property type="status" value="NOT_ANNOTATED_CDS"/>
    <property type="molecule type" value="Genomic_DNA"/>
</dbReference>
<dbReference type="GO" id="GO:0005615">
    <property type="term" value="C:extracellular space"/>
    <property type="evidence" value="ECO:0007669"/>
    <property type="project" value="InterPro"/>
</dbReference>
<dbReference type="EMBL" id="CAQQ02009112">
    <property type="status" value="NOT_ANNOTATED_CDS"/>
    <property type="molecule type" value="Genomic_DNA"/>
</dbReference>
<dbReference type="Gene3D" id="2.30.39.10">
    <property type="entry name" value="Alpha-1-antitrypsin, domain 1"/>
    <property type="match status" value="1"/>
</dbReference>
<dbReference type="InterPro" id="IPR042178">
    <property type="entry name" value="Serpin_sf_1"/>
</dbReference>
<dbReference type="STRING" id="36166.T1GSP3"/>
<accession>T1GSP3</accession>
<evidence type="ECO:0000259" key="4">
    <source>
        <dbReference type="SMART" id="SM00093"/>
    </source>
</evidence>
<keyword evidence="1" id="KW-0646">Protease inhibitor</keyword>
<dbReference type="EMBL" id="CAQQ02009110">
    <property type="status" value="NOT_ANNOTATED_CDS"/>
    <property type="molecule type" value="Genomic_DNA"/>
</dbReference>
<dbReference type="SMART" id="SM00093">
    <property type="entry name" value="SERPIN"/>
    <property type="match status" value="1"/>
</dbReference>
<evidence type="ECO:0000256" key="1">
    <source>
        <dbReference type="ARBA" id="ARBA00022690"/>
    </source>
</evidence>
<reference evidence="5" key="2">
    <citation type="submission" date="2015-06" db="UniProtKB">
        <authorList>
            <consortium name="EnsemblMetazoa"/>
        </authorList>
    </citation>
    <scope>IDENTIFICATION</scope>
</reference>
<organism evidence="5 6">
    <name type="scientific">Megaselia scalaris</name>
    <name type="common">Humpbacked fly</name>
    <name type="synonym">Phora scalaris</name>
    <dbReference type="NCBI Taxonomy" id="36166"/>
    <lineage>
        <taxon>Eukaryota</taxon>
        <taxon>Metazoa</taxon>
        <taxon>Ecdysozoa</taxon>
        <taxon>Arthropoda</taxon>
        <taxon>Hexapoda</taxon>
        <taxon>Insecta</taxon>
        <taxon>Pterygota</taxon>
        <taxon>Neoptera</taxon>
        <taxon>Endopterygota</taxon>
        <taxon>Diptera</taxon>
        <taxon>Brachycera</taxon>
        <taxon>Muscomorpha</taxon>
        <taxon>Platypezoidea</taxon>
        <taxon>Phoridae</taxon>
        <taxon>Megaseliini</taxon>
        <taxon>Megaselia</taxon>
    </lineage>
</organism>
<dbReference type="HOGENOM" id="CLU_023330_7_1_1"/>
<dbReference type="OMA" id="TMYVIQP"/>
<sequence>MYDYNSYFASGAKVLYITLPHLEGDTPSLELANRFDNVQSIQNPYYSSQQPDPRYNPELSLFISKSILDFAHDLSSELLKEPYVKAQIFSPTCLASSLSLLLMGSHGETFNQINKLLKFDRSVELKYKPYKAHEELGFLLEDLKKDQIDPSRPRKQSAWRFTRREDVRSSHALGNTPNDHIINIANALFVQNGYNLRYEYESVAKSVYRSEVTPLDFRGNSRGSKEYINSWAKEKTLGKISQIVTDDIDPSTNVILASTLYFKGFWENSFISAATTENKVRNLLNILTAEKIDDMISQMTKKTAVLTFPKLHISSTLHMKSLLTKMGIKDIFDSRKADLSLISDGLIRNQFQPLSTSSVPQEINHFSTNQQIFASPGPSREHSNSHGNTPINSMFYPTQSLQVTENYDKYITKPNNIIQPTISTAAYHKEHSLLGNPYQPQPESVQKDDPLIFTRFSEDSTTQETSLNRTKRAVKYKVESQFKQNSQPLRLKDLILRKRITKTNPGKKVTRNRRQVPQESIGLQRLESLRSQINLVNPGLFADDILHKVDLVINEQGTEAAAATITYLRRSGTDVTFRTDSPFIY</sequence>
<feature type="domain" description="Serpin" evidence="4">
    <location>
        <begin position="72"/>
        <end position="376"/>
    </location>
</feature>
<keyword evidence="2" id="KW-0722">Serine protease inhibitor</keyword>
<dbReference type="InterPro" id="IPR036186">
    <property type="entry name" value="Serpin_sf"/>
</dbReference>
<dbReference type="GO" id="GO:0004867">
    <property type="term" value="F:serine-type endopeptidase inhibitor activity"/>
    <property type="evidence" value="ECO:0007669"/>
    <property type="project" value="UniProtKB-KW"/>
</dbReference>
<keyword evidence="6" id="KW-1185">Reference proteome</keyword>
<dbReference type="EnsemblMetazoa" id="MESCA006703-RA">
    <property type="protein sequence ID" value="MESCA006703-PA"/>
    <property type="gene ID" value="MESCA006703"/>
</dbReference>
<reference evidence="6" key="1">
    <citation type="submission" date="2013-02" db="EMBL/GenBank/DDBJ databases">
        <authorList>
            <person name="Hughes D."/>
        </authorList>
    </citation>
    <scope>NUCLEOTIDE SEQUENCE</scope>
    <source>
        <strain>Durham</strain>
        <strain evidence="6">NC isolate 2 -- Noor lab</strain>
    </source>
</reference>
<evidence type="ECO:0000313" key="5">
    <source>
        <dbReference type="EnsemblMetazoa" id="MESCA006703-PA"/>
    </source>
</evidence>
<dbReference type="Gene3D" id="3.30.497.10">
    <property type="entry name" value="Antithrombin, subunit I, domain 2"/>
    <property type="match status" value="3"/>
</dbReference>
<protein>
    <recommendedName>
        <fullName evidence="4">Serpin domain-containing protein</fullName>
    </recommendedName>
</protein>
<dbReference type="InterPro" id="IPR023796">
    <property type="entry name" value="Serpin_dom"/>
</dbReference>
<proteinExistence type="inferred from homology"/>
<dbReference type="PANTHER" id="PTHR11461:SF342">
    <property type="entry name" value="SERINE PROTEASE INHIBITOR 28DC"/>
    <property type="match status" value="1"/>
</dbReference>
<dbReference type="SUPFAM" id="SSF56574">
    <property type="entry name" value="Serpins"/>
    <property type="match status" value="2"/>
</dbReference>
<dbReference type="InterPro" id="IPR042185">
    <property type="entry name" value="Serpin_sf_2"/>
</dbReference>
<dbReference type="InterPro" id="IPR000215">
    <property type="entry name" value="Serpin_fam"/>
</dbReference>
<dbReference type="Proteomes" id="UP000015102">
    <property type="component" value="Unassembled WGS sequence"/>
</dbReference>
<dbReference type="AlphaFoldDB" id="T1GSP3"/>
<dbReference type="PANTHER" id="PTHR11461">
    <property type="entry name" value="SERINE PROTEASE INHIBITOR, SERPIN"/>
    <property type="match status" value="1"/>
</dbReference>
<name>T1GSP3_MEGSC</name>
<evidence type="ECO:0000256" key="3">
    <source>
        <dbReference type="RuleBase" id="RU000411"/>
    </source>
</evidence>
<evidence type="ECO:0000313" key="6">
    <source>
        <dbReference type="Proteomes" id="UP000015102"/>
    </source>
</evidence>